<keyword evidence="3" id="KW-1185">Reference proteome</keyword>
<reference evidence="3" key="1">
    <citation type="submission" date="2015-01" db="EMBL/GenBank/DDBJ databases">
        <authorList>
            <person name="Aksoy S."/>
            <person name="Warren W."/>
            <person name="Wilson R.K."/>
        </authorList>
    </citation>
    <scope>NUCLEOTIDE SEQUENCE [LARGE SCALE GENOMIC DNA]</scope>
    <source>
        <strain evidence="3">IAEA</strain>
    </source>
</reference>
<evidence type="ECO:0000313" key="2">
    <source>
        <dbReference type="EnsemblMetazoa" id="GPPI045679-PA"/>
    </source>
</evidence>
<dbReference type="AlphaFoldDB" id="A0A1B0C071"/>
<dbReference type="EnsemblMetazoa" id="GPPI045679-RA">
    <property type="protein sequence ID" value="GPPI045679-PA"/>
    <property type="gene ID" value="GPPI045679"/>
</dbReference>
<protein>
    <submittedName>
        <fullName evidence="2">Uncharacterized protein</fullName>
    </submittedName>
</protein>
<evidence type="ECO:0000313" key="3">
    <source>
        <dbReference type="Proteomes" id="UP000092460"/>
    </source>
</evidence>
<evidence type="ECO:0000256" key="1">
    <source>
        <dbReference type="SAM" id="Phobius"/>
    </source>
</evidence>
<name>A0A1B0C071_9MUSC</name>
<keyword evidence="1" id="KW-1133">Transmembrane helix</keyword>
<proteinExistence type="predicted"/>
<dbReference type="EMBL" id="JXJN01023472">
    <property type="status" value="NOT_ANNOTATED_CDS"/>
    <property type="molecule type" value="Genomic_DNA"/>
</dbReference>
<feature type="transmembrane region" description="Helical" evidence="1">
    <location>
        <begin position="20"/>
        <end position="39"/>
    </location>
</feature>
<dbReference type="Proteomes" id="UP000092460">
    <property type="component" value="Unassembled WGS sequence"/>
</dbReference>
<reference evidence="2" key="2">
    <citation type="submission" date="2020-05" db="UniProtKB">
        <authorList>
            <consortium name="EnsemblMetazoa"/>
        </authorList>
    </citation>
    <scope>IDENTIFICATION</scope>
    <source>
        <strain evidence="2">IAEA</strain>
    </source>
</reference>
<keyword evidence="1" id="KW-0472">Membrane</keyword>
<accession>A0A1B0C071</accession>
<organism evidence="2 3">
    <name type="scientific">Glossina palpalis gambiensis</name>
    <dbReference type="NCBI Taxonomy" id="67801"/>
    <lineage>
        <taxon>Eukaryota</taxon>
        <taxon>Metazoa</taxon>
        <taxon>Ecdysozoa</taxon>
        <taxon>Arthropoda</taxon>
        <taxon>Hexapoda</taxon>
        <taxon>Insecta</taxon>
        <taxon>Pterygota</taxon>
        <taxon>Neoptera</taxon>
        <taxon>Endopterygota</taxon>
        <taxon>Diptera</taxon>
        <taxon>Brachycera</taxon>
        <taxon>Muscomorpha</taxon>
        <taxon>Hippoboscoidea</taxon>
        <taxon>Glossinidae</taxon>
        <taxon>Glossina</taxon>
    </lineage>
</organism>
<sequence>MKSHHDIQGWQCDSVIGFYFHYASEEVVSLYFIIPLLSYRMRKRIWLPTRCLLSDHLEPFTNDDDSNNNNNNNVAVAQLAMSSIMSKPRNILMLMLSSAFDPLFNWIRNNII</sequence>
<keyword evidence="1" id="KW-0812">Transmembrane</keyword>
<dbReference type="VEuPathDB" id="VectorBase:GPPI045679"/>